<dbReference type="Gene3D" id="2.20.200.10">
    <property type="entry name" value="Outer membrane efflux proteins (OEP)"/>
    <property type="match status" value="1"/>
</dbReference>
<comment type="similarity">
    <text evidence="1 2">Belongs to the outer membrane factor (OMF) (TC 1.B.17) family.</text>
</comment>
<keyword evidence="2" id="KW-1134">Transmembrane beta strand</keyword>
<name>C7RUK9_ACCRE</name>
<accession>C7RUK9</accession>
<evidence type="ECO:0000313" key="4">
    <source>
        <dbReference type="EMBL" id="ACV35061.1"/>
    </source>
</evidence>
<keyword evidence="2" id="KW-0472">Membrane</keyword>
<keyword evidence="2" id="KW-0812">Transmembrane</keyword>
<dbReference type="InterPro" id="IPR010131">
    <property type="entry name" value="MdtP/NodT-like"/>
</dbReference>
<sequence>MWQGLAGVAGRRLLAMAGAVLLGGCAAVGPDFKRPAVSWLPGWSGGSLDSLNAEQRGKPRAQTEEWWRNFSDPVLDQLIAEAQRVNPNVRTAGMRILEARAQLMIAGSLLYPQQQQITGTVLRTGEERSSGPDSALTAYNAGLAIGWEIDFWGKFRRSVEAADSGYFASIAQYDDLQVLMAAQVATFYCAIRTLELRLQIAHQNAALQKRSLEITERLFKHGNDSELDVQQAKAQYLATLSTIPQLEGSLRQTQNALGVVLARPPGPLSEMADGKNTIPQAELGVIVDLPADLLRRRPDVRAVEMQLAAQSALIGVSVADLYPSIALLGSLGLSATSLSGSPRTLAWGVGPSLVWNVFDHGRLTGEVLVQDARFQQLYEQYHGAVLQAAREVDDAAVGFAKNREQVPILEEAVKAAKRSLAIASIQYREGLANFERVLDSQRTLFSQQERLVSNRGNVAQSLVALYKAMGGGWQAGRGRPLLDDATRETMGERSDWRELLREPLPAPDAGPQLIGPGTDEQ</sequence>
<dbReference type="InterPro" id="IPR003423">
    <property type="entry name" value="OMP_efflux"/>
</dbReference>
<dbReference type="AlphaFoldDB" id="C7RUK9"/>
<dbReference type="NCBIfam" id="TIGR01845">
    <property type="entry name" value="outer_NodT"/>
    <property type="match status" value="1"/>
</dbReference>
<dbReference type="OrthoDB" id="9770517at2"/>
<evidence type="ECO:0000256" key="3">
    <source>
        <dbReference type="SAM" id="MobiDB-lite"/>
    </source>
</evidence>
<organism evidence="4">
    <name type="scientific">Accumulibacter regalis</name>
    <dbReference type="NCBI Taxonomy" id="522306"/>
    <lineage>
        <taxon>Bacteria</taxon>
        <taxon>Pseudomonadati</taxon>
        <taxon>Pseudomonadota</taxon>
        <taxon>Betaproteobacteria</taxon>
        <taxon>Candidatus Accumulibacter</taxon>
    </lineage>
</organism>
<proteinExistence type="inferred from homology"/>
<dbReference type="EMBL" id="CP001715">
    <property type="protein sequence ID" value="ACV35061.1"/>
    <property type="molecule type" value="Genomic_DNA"/>
</dbReference>
<reference evidence="4" key="2">
    <citation type="submission" date="2009-09" db="EMBL/GenBank/DDBJ databases">
        <title>Complete sequence of chromosome of Candidatus Accumulibacter phosphatis clade IIA str. UW-1.</title>
        <authorList>
            <consortium name="US DOE Joint Genome Institute"/>
            <person name="Martin H.G."/>
            <person name="Ivanova N."/>
            <person name="Kunin V."/>
            <person name="Warnecke F."/>
            <person name="Barry K."/>
            <person name="He S."/>
            <person name="Salamov A."/>
            <person name="Szeto E."/>
            <person name="Dalin E."/>
            <person name="Pangilinan J.L."/>
            <person name="Lapidus A."/>
            <person name="Lowry S."/>
            <person name="Kyrpides N.C."/>
            <person name="McMahon K.D."/>
            <person name="Hugenholtz P."/>
        </authorList>
    </citation>
    <scope>NUCLEOTIDE SEQUENCE [LARGE SCALE GENOMIC DNA]</scope>
    <source>
        <strain evidence="4">UW-1</strain>
    </source>
</reference>
<feature type="compositionally biased region" description="Basic and acidic residues" evidence="3">
    <location>
        <begin position="480"/>
        <end position="501"/>
    </location>
</feature>
<comment type="subcellular location">
    <subcellularLocation>
        <location evidence="2">Cell membrane</location>
        <topology evidence="2">Lipid-anchor</topology>
    </subcellularLocation>
</comment>
<dbReference type="HOGENOM" id="CLU_012817_13_0_4"/>
<evidence type="ECO:0000256" key="2">
    <source>
        <dbReference type="RuleBase" id="RU362097"/>
    </source>
</evidence>
<dbReference type="eggNOG" id="COG1538">
    <property type="taxonomic scope" value="Bacteria"/>
</dbReference>
<gene>
    <name evidence="4" type="ordered locus">CAP2UW1_1756</name>
</gene>
<dbReference type="Pfam" id="PF02321">
    <property type="entry name" value="OEP"/>
    <property type="match status" value="2"/>
</dbReference>
<dbReference type="STRING" id="522306.CAP2UW1_1756"/>
<evidence type="ECO:0000256" key="1">
    <source>
        <dbReference type="ARBA" id="ARBA00007613"/>
    </source>
</evidence>
<protein>
    <submittedName>
        <fullName evidence="4">RND efflux system, outer membrane lipoprotein, NodT family</fullName>
    </submittedName>
</protein>
<dbReference type="SUPFAM" id="SSF56954">
    <property type="entry name" value="Outer membrane efflux proteins (OEP)"/>
    <property type="match status" value="1"/>
</dbReference>
<keyword evidence="2 4" id="KW-0449">Lipoprotein</keyword>
<dbReference type="Gene3D" id="1.20.1600.10">
    <property type="entry name" value="Outer membrane efflux proteins (OEP)"/>
    <property type="match status" value="1"/>
</dbReference>
<dbReference type="GO" id="GO:0005886">
    <property type="term" value="C:plasma membrane"/>
    <property type="evidence" value="ECO:0007669"/>
    <property type="project" value="UniProtKB-SubCell"/>
</dbReference>
<feature type="region of interest" description="Disordered" evidence="3">
    <location>
        <begin position="477"/>
        <end position="521"/>
    </location>
</feature>
<dbReference type="KEGG" id="app:CAP2UW1_1756"/>
<reference evidence="4" key="1">
    <citation type="submission" date="2009-08" db="EMBL/GenBank/DDBJ databases">
        <authorList>
            <consortium name="US DOE Joint Genome Institute"/>
            <person name="Lucas S."/>
            <person name="Copeland A."/>
            <person name="Lapidus A."/>
            <person name="Glavina del Rio T."/>
            <person name="Dalin E."/>
            <person name="Tice H."/>
            <person name="Bruce D."/>
            <person name="Barry K."/>
            <person name="Pitluck S."/>
            <person name="Lowry S."/>
            <person name="Larimer F."/>
            <person name="Land M."/>
            <person name="Hauser L."/>
            <person name="Kyrpides N."/>
            <person name="Ivanova N."/>
            <person name="McMahon K.D."/>
            <person name="Hugenholtz P."/>
        </authorList>
    </citation>
    <scope>NUCLEOTIDE SEQUENCE</scope>
    <source>
        <strain evidence="4">UW-1</strain>
    </source>
</reference>
<dbReference type="GO" id="GO:0015562">
    <property type="term" value="F:efflux transmembrane transporter activity"/>
    <property type="evidence" value="ECO:0007669"/>
    <property type="project" value="InterPro"/>
</dbReference>
<keyword evidence="2" id="KW-0564">Palmitate</keyword>
<dbReference type="PANTHER" id="PTHR30203">
    <property type="entry name" value="OUTER MEMBRANE CATION EFFLUX PROTEIN"/>
    <property type="match status" value="1"/>
</dbReference>